<dbReference type="AlphaFoldDB" id="R0JMN8"/>
<evidence type="ECO:0000313" key="3">
    <source>
        <dbReference type="Proteomes" id="UP000016935"/>
    </source>
</evidence>
<accession>R0JMN8</accession>
<dbReference type="EMBL" id="KB908844">
    <property type="protein sequence ID" value="EOA82493.1"/>
    <property type="molecule type" value="Genomic_DNA"/>
</dbReference>
<gene>
    <name evidence="2" type="ORF">SETTUDRAFT_34061</name>
</gene>
<sequence length="543" mass="62594">MPGEREPLRAQTAAAQYIPQTRCNFCFVVGQLPIIDPRNYYTVPPAFGHHHNPNQSVQVSQNDMDAFPQEQAYAAPNPHWHQTPTAENTQGYYNNTGPLMHQLSPSAQQEHYQYYQSFPLPSQSMNQAATAPIRRSHFLEMDVAIRNRIYAYLVGDQSIQITQRAEGEHVFNYVTRIPNPQDTSLYPQLIEHQLPRVFVLCRQTYNEARYIYFRLCVFGFISGQAHVKAIVHWTSIQDLHRQIFHTITIHNPQKWPETFEYISDLECLCDLRRVEMCITRDPTMTGAEVSKRGYLVKKIGQLLRKITDKGAELVVLYKNPDGYATVWGKQVTIPQPTQEQLPVPHAEPEQSDADRLKATLLDIQQGLIPMPHGLQPPQHERVALMIDRAKRYNQRMAHSYADWQLEQEAWRKNQGIEQRLLRNPSPEQAATVGADTRIEPTSVLKIPRSDQYTSIELIQHVTIEAEQGEIDRRTYKSLLSFKNLSSVEVKIKCPTSPREHSNQMSRRMKRDQEKSIEQAKSEALATLCQITGQPRLHVTFTRE</sequence>
<organism evidence="2 3">
    <name type="scientific">Exserohilum turcicum (strain 28A)</name>
    <name type="common">Northern leaf blight fungus</name>
    <name type="synonym">Setosphaeria turcica</name>
    <dbReference type="NCBI Taxonomy" id="671987"/>
    <lineage>
        <taxon>Eukaryota</taxon>
        <taxon>Fungi</taxon>
        <taxon>Dikarya</taxon>
        <taxon>Ascomycota</taxon>
        <taxon>Pezizomycotina</taxon>
        <taxon>Dothideomycetes</taxon>
        <taxon>Pleosporomycetidae</taxon>
        <taxon>Pleosporales</taxon>
        <taxon>Pleosporineae</taxon>
        <taxon>Pleosporaceae</taxon>
        <taxon>Exserohilum</taxon>
    </lineage>
</organism>
<dbReference type="HOGENOM" id="CLU_501692_0_0_1"/>
<reference evidence="2 3" key="1">
    <citation type="journal article" date="2012" name="PLoS Pathog.">
        <title>Diverse lifestyles and strategies of plant pathogenesis encoded in the genomes of eighteen Dothideomycetes fungi.</title>
        <authorList>
            <person name="Ohm R.A."/>
            <person name="Feau N."/>
            <person name="Henrissat B."/>
            <person name="Schoch C.L."/>
            <person name="Horwitz B.A."/>
            <person name="Barry K.W."/>
            <person name="Condon B.J."/>
            <person name="Copeland A.C."/>
            <person name="Dhillon B."/>
            <person name="Glaser F."/>
            <person name="Hesse C.N."/>
            <person name="Kosti I."/>
            <person name="LaButti K."/>
            <person name="Lindquist E.A."/>
            <person name="Lucas S."/>
            <person name="Salamov A.A."/>
            <person name="Bradshaw R.E."/>
            <person name="Ciuffetti L."/>
            <person name="Hamelin R.C."/>
            <person name="Kema G.H.J."/>
            <person name="Lawrence C."/>
            <person name="Scott J.A."/>
            <person name="Spatafora J.W."/>
            <person name="Turgeon B.G."/>
            <person name="de Wit P.J.G.M."/>
            <person name="Zhong S."/>
            <person name="Goodwin S.B."/>
            <person name="Grigoriev I.V."/>
        </authorList>
    </citation>
    <scope>NUCLEOTIDE SEQUENCE [LARGE SCALE GENOMIC DNA]</scope>
    <source>
        <strain evidence="3">28A</strain>
    </source>
</reference>
<name>R0JMN8_EXST2</name>
<dbReference type="PANTHER" id="PTHR38790">
    <property type="entry name" value="2EXR DOMAIN-CONTAINING PROTEIN-RELATED"/>
    <property type="match status" value="1"/>
</dbReference>
<proteinExistence type="predicted"/>
<dbReference type="Proteomes" id="UP000016935">
    <property type="component" value="Unassembled WGS sequence"/>
</dbReference>
<feature type="region of interest" description="Disordered" evidence="1">
    <location>
        <begin position="494"/>
        <end position="518"/>
    </location>
</feature>
<dbReference type="GeneID" id="19403853"/>
<keyword evidence="3" id="KW-1185">Reference proteome</keyword>
<evidence type="ECO:0000313" key="2">
    <source>
        <dbReference type="EMBL" id="EOA82493.1"/>
    </source>
</evidence>
<evidence type="ECO:0000256" key="1">
    <source>
        <dbReference type="SAM" id="MobiDB-lite"/>
    </source>
</evidence>
<reference evidence="2 3" key="2">
    <citation type="journal article" date="2013" name="PLoS Genet.">
        <title>Comparative genome structure, secondary metabolite, and effector coding capacity across Cochliobolus pathogens.</title>
        <authorList>
            <person name="Condon B.J."/>
            <person name="Leng Y."/>
            <person name="Wu D."/>
            <person name="Bushley K.E."/>
            <person name="Ohm R.A."/>
            <person name="Otillar R."/>
            <person name="Martin J."/>
            <person name="Schackwitz W."/>
            <person name="Grimwood J."/>
            <person name="MohdZainudin N."/>
            <person name="Xue C."/>
            <person name="Wang R."/>
            <person name="Manning V.A."/>
            <person name="Dhillon B."/>
            <person name="Tu Z.J."/>
            <person name="Steffenson B.J."/>
            <person name="Salamov A."/>
            <person name="Sun H."/>
            <person name="Lowry S."/>
            <person name="LaButti K."/>
            <person name="Han J."/>
            <person name="Copeland A."/>
            <person name="Lindquist E."/>
            <person name="Barry K."/>
            <person name="Schmutz J."/>
            <person name="Baker S.E."/>
            <person name="Ciuffetti L.M."/>
            <person name="Grigoriev I.V."/>
            <person name="Zhong S."/>
            <person name="Turgeon B.G."/>
        </authorList>
    </citation>
    <scope>NUCLEOTIDE SEQUENCE [LARGE SCALE GENOMIC DNA]</scope>
    <source>
        <strain evidence="3">28A</strain>
    </source>
</reference>
<protein>
    <submittedName>
        <fullName evidence="2">Uncharacterized protein</fullName>
    </submittedName>
</protein>
<dbReference type="RefSeq" id="XP_008029422.1">
    <property type="nucleotide sequence ID" value="XM_008031231.1"/>
</dbReference>